<accession>A0AAF0GL56</accession>
<protein>
    <submittedName>
        <fullName evidence="1">Uncharacterized protein</fullName>
    </submittedName>
</protein>
<evidence type="ECO:0000313" key="2">
    <source>
        <dbReference type="Proteomes" id="UP001242841"/>
    </source>
</evidence>
<dbReference type="EMBL" id="OQ709222">
    <property type="protein sequence ID" value="WGH22002.1"/>
    <property type="molecule type" value="Genomic_DNA"/>
</dbReference>
<evidence type="ECO:0000313" key="1">
    <source>
        <dbReference type="EMBL" id="WGH22002.1"/>
    </source>
</evidence>
<dbReference type="Proteomes" id="UP001242841">
    <property type="component" value="Segment"/>
</dbReference>
<keyword evidence="2" id="KW-1185">Reference proteome</keyword>
<gene>
    <name evidence="1" type="primary">121</name>
    <name evidence="1" type="ORF">SEA_TROGGLEHUMPER_121</name>
</gene>
<organism evidence="1 2">
    <name type="scientific">Rhodococcus phage Trogglehumper</name>
    <dbReference type="NCBI Taxonomy" id="3038381"/>
    <lineage>
        <taxon>Viruses</taxon>
        <taxon>Duplodnaviria</taxon>
        <taxon>Heunggongvirae</taxon>
        <taxon>Uroviricota</taxon>
        <taxon>Caudoviricetes</taxon>
        <taxon>Caudoviricetes incertae sedis</taxon>
        <taxon>Trogglehumpervirus</taxon>
        <taxon>Trogglehumpervirus trogglehumper</taxon>
    </lineage>
</organism>
<reference evidence="1" key="1">
    <citation type="submission" date="2023-03" db="EMBL/GenBank/DDBJ databases">
        <authorList>
            <person name="Aguilar E."/>
            <person name="Antigua R."/>
            <person name="Antonino C."/>
            <person name="Bisram R."/>
            <person name="Chen J."/>
            <person name="Davilmar B."/>
            <person name="Del R.K."/>
            <person name="Germosen J."/>
            <person name="Hernandez J."/>
            <person name="Kelloggs L."/>
            <person name="Lema C."/>
            <person name="Li J."/>
            <person name="Melendez A."/>
            <person name="Mohammed I."/>
            <person name="Ryan A."/>
            <person name="Singh S."/>
            <person name="Tariq H."/>
            <person name="Golebiewska U.P."/>
            <person name="Russell D.A."/>
            <person name="Jacobs-Sera D."/>
            <person name="Hatfull G.F."/>
        </authorList>
    </citation>
    <scope>NUCLEOTIDE SEQUENCE</scope>
</reference>
<sequence length="804" mass="85787">MLVRPIGPSGFASLTETGDRKMISNALATGRRTYLHESAALDFAIRACEALGLVFWALAPGSDIWATDYSQNTFRVHVGKAANGTRVVTGNGRRAYVAVGERRTVAQADQWSLFSIEEQASDVADTAEHAVTIALEPVLGTDSSVYVARCACGEEFDSINWDDAGYWADRHDARRVDETAETVAPVADTAETPDASSVAVANGYSAEYVRLLDADIEAARTDIERRRLEALRAIATTPVAPTETLEVAAKRMYAVHDQLAELGKGDPGYLVARGMTADSHYFYDQAQARRAGQYVATITDGRKPAQAATVAPVADTADTVPVDHATAVVAESGKGGKVWRAHCTCGHRSATYVAEHAAETMADAHLRDVGAPVEETAPASNGDQGDLIGRVVVARDPGAMLEACDTYALGSIGRVVGVDTDYAASLIIRWGDQGCTYALRLRDLEVVEVDEYEHDVNRAFNLLRGLRGESDEYGTALGAYGRARDEYVATLAVGDRVTVGSDAPGALFPHVAVHVVTGIQGAWATLAHNMHTGTFNVHVTRVWPVEGARVSLERARFAAGDTVLVQGAGRGTVTAYDGNVSVSLEDGSSAYLEASDVTIVAPEYGVETWDFDGASVVPGHAAIATYADARALADRIGNQWRPRIVSRVSGGAWRPADAPSNDVPAETEFAARVRTARAPKVPGIHVARCYRCGERACETLRLPVSSLTNVCREHADEARAVALRWDAASRYMHEEAPYIASSGHLAVIFTREATNRLDVPLPVIARTVIGASGYDGDRDAILARELDAFTAARGTAPSNPVVGK</sequence>
<name>A0AAF0GL56_9CAUD</name>
<proteinExistence type="predicted"/>